<evidence type="ECO:0000256" key="7">
    <source>
        <dbReference type="ARBA" id="ARBA00022692"/>
    </source>
</evidence>
<protein>
    <recommendedName>
        <fullName evidence="3">histidine kinase</fullName>
        <ecNumber evidence="3">2.7.13.3</ecNumber>
    </recommendedName>
</protein>
<evidence type="ECO:0000256" key="14">
    <source>
        <dbReference type="SAM" id="Phobius"/>
    </source>
</evidence>
<evidence type="ECO:0000256" key="9">
    <source>
        <dbReference type="ARBA" id="ARBA00022777"/>
    </source>
</evidence>
<feature type="transmembrane region" description="Helical" evidence="14">
    <location>
        <begin position="430"/>
        <end position="450"/>
    </location>
</feature>
<keyword evidence="5" id="KW-0597">Phosphoprotein</keyword>
<dbReference type="SUPFAM" id="SSF55874">
    <property type="entry name" value="ATPase domain of HSP90 chaperone/DNA topoisomerase II/histidine kinase"/>
    <property type="match status" value="1"/>
</dbReference>
<dbReference type="PANTHER" id="PTHR45528:SF1">
    <property type="entry name" value="SENSOR HISTIDINE KINASE CPXA"/>
    <property type="match status" value="1"/>
</dbReference>
<dbReference type="InterPro" id="IPR005467">
    <property type="entry name" value="His_kinase_dom"/>
</dbReference>
<proteinExistence type="predicted"/>
<evidence type="ECO:0000313" key="17">
    <source>
        <dbReference type="Proteomes" id="UP001164187"/>
    </source>
</evidence>
<feature type="transmembrane region" description="Helical" evidence="14">
    <location>
        <begin position="462"/>
        <end position="479"/>
    </location>
</feature>
<dbReference type="EMBL" id="CP114052">
    <property type="protein sequence ID" value="WAW14223.1"/>
    <property type="molecule type" value="Genomic_DNA"/>
</dbReference>
<feature type="transmembrane region" description="Helical" evidence="14">
    <location>
        <begin position="308"/>
        <end position="328"/>
    </location>
</feature>
<keyword evidence="11 14" id="KW-1133">Transmembrane helix</keyword>
<evidence type="ECO:0000256" key="8">
    <source>
        <dbReference type="ARBA" id="ARBA00022741"/>
    </source>
</evidence>
<keyword evidence="8" id="KW-0547">Nucleotide-binding</keyword>
<gene>
    <name evidence="16" type="ORF">O0R46_06320</name>
</gene>
<evidence type="ECO:0000256" key="11">
    <source>
        <dbReference type="ARBA" id="ARBA00022989"/>
    </source>
</evidence>
<dbReference type="PROSITE" id="PS50109">
    <property type="entry name" value="HIS_KIN"/>
    <property type="match status" value="1"/>
</dbReference>
<dbReference type="Gene3D" id="1.10.287.130">
    <property type="match status" value="1"/>
</dbReference>
<dbReference type="Pfam" id="PF02518">
    <property type="entry name" value="HATPase_c"/>
    <property type="match status" value="1"/>
</dbReference>
<reference evidence="16" key="1">
    <citation type="submission" date="2022-12" db="EMBL/GenBank/DDBJ databases">
        <title>Peptostreptococcus.</title>
        <authorList>
            <person name="Lee S.H."/>
        </authorList>
    </citation>
    <scope>NUCLEOTIDE SEQUENCE</scope>
    <source>
        <strain evidence="16">CBA3647</strain>
    </source>
</reference>
<dbReference type="EC" id="2.7.13.3" evidence="3"/>
<name>A0ABY7JQA7_9FIRM</name>
<organism evidence="16 17">
    <name type="scientific">Peptostreptococcus equinus</name>
    <dbReference type="NCBI Taxonomy" id="3003601"/>
    <lineage>
        <taxon>Bacteria</taxon>
        <taxon>Bacillati</taxon>
        <taxon>Bacillota</taxon>
        <taxon>Clostridia</taxon>
        <taxon>Peptostreptococcales</taxon>
        <taxon>Peptostreptococcaceae</taxon>
        <taxon>Peptostreptococcus</taxon>
    </lineage>
</organism>
<dbReference type="InterPro" id="IPR003594">
    <property type="entry name" value="HATPase_dom"/>
</dbReference>
<keyword evidence="7 14" id="KW-0812">Transmembrane</keyword>
<dbReference type="CDD" id="cd00082">
    <property type="entry name" value="HisKA"/>
    <property type="match status" value="1"/>
</dbReference>
<keyword evidence="12" id="KW-0902">Two-component regulatory system</keyword>
<keyword evidence="9 16" id="KW-0418">Kinase</keyword>
<evidence type="ECO:0000256" key="3">
    <source>
        <dbReference type="ARBA" id="ARBA00012438"/>
    </source>
</evidence>
<dbReference type="Pfam" id="PF00512">
    <property type="entry name" value="HisKA"/>
    <property type="match status" value="1"/>
</dbReference>
<evidence type="ECO:0000259" key="15">
    <source>
        <dbReference type="PROSITE" id="PS50109"/>
    </source>
</evidence>
<keyword evidence="17" id="KW-1185">Reference proteome</keyword>
<evidence type="ECO:0000256" key="4">
    <source>
        <dbReference type="ARBA" id="ARBA00022475"/>
    </source>
</evidence>
<dbReference type="InterPro" id="IPR036890">
    <property type="entry name" value="HATPase_C_sf"/>
</dbReference>
<evidence type="ECO:0000256" key="6">
    <source>
        <dbReference type="ARBA" id="ARBA00022679"/>
    </source>
</evidence>
<dbReference type="RefSeq" id="WP_269310883.1">
    <property type="nucleotide sequence ID" value="NZ_CP114052.1"/>
</dbReference>
<evidence type="ECO:0000256" key="2">
    <source>
        <dbReference type="ARBA" id="ARBA00004651"/>
    </source>
</evidence>
<feature type="transmembrane region" description="Helical" evidence="14">
    <location>
        <begin position="485"/>
        <end position="503"/>
    </location>
</feature>
<dbReference type="PANTHER" id="PTHR45528">
    <property type="entry name" value="SENSOR HISTIDINE KINASE CPXA"/>
    <property type="match status" value="1"/>
</dbReference>
<dbReference type="InterPro" id="IPR036097">
    <property type="entry name" value="HisK_dim/P_sf"/>
</dbReference>
<dbReference type="GO" id="GO:0016301">
    <property type="term" value="F:kinase activity"/>
    <property type="evidence" value="ECO:0007669"/>
    <property type="project" value="UniProtKB-KW"/>
</dbReference>
<keyword evidence="6" id="KW-0808">Transferase</keyword>
<feature type="domain" description="Histidine kinase" evidence="15">
    <location>
        <begin position="578"/>
        <end position="791"/>
    </location>
</feature>
<evidence type="ECO:0000256" key="10">
    <source>
        <dbReference type="ARBA" id="ARBA00022840"/>
    </source>
</evidence>
<evidence type="ECO:0000256" key="12">
    <source>
        <dbReference type="ARBA" id="ARBA00023012"/>
    </source>
</evidence>
<sequence>MDIKLTKHRKKLKGELLENDQDRKKDNVVTAVVAVIILLLSFFMIYRYHNVEIKLKENNTNTFENRDYASDIFYSNYYLYYKKYQSENNKLLRPSELYLTKDTIDSMIANIDVDYYSSKLDYETVRNSFDNVFDGISNFILNSDGNIKYMSINKDTGYKITNYDFKSTIDNIDNFRKADKDKENYNQIKNSYEETDDYIKKNFINFLVMDYDAKGQYKLVYSQGLDFEKMNNYFLNLESDKNLGEIYALSDIEYSESFSDFKVESIKNTRFIYAIPKSIDNSFYSKNDTISSYINRHERNSYATIETLGRNIILAIVVILILTPSKLISGFRGIKSIFKLPFELILIIFYFVERSLMSNDVPIRIVRETITGNLLKSIISKDIGINLAKQIVNFLNISYWFIIFMSVVILTLLFKKILESGVVKYFKQRSAIILILSIICKNTCKFILGIINADFKNRINRMCLIGVIIGIIGSIALAITSPNNFIPWIISIVIYVIVVAFYIKIVMKELSDSNDDYEKLVGLTRDLANGKLDKDIINEDVGVYEELKRQLISLQLAYKMSVQEEIKSQRMKSELISNVSHDLKTPLTSIISYADLLRNSNVGEENKKYIDTIYRKSERLKLLIDDIFEISKAQTGNIKLEMAPLDIVELTKQTIGEISDRLNSKNVVLITKYPQQKVIVNIDGERTYRIFENLLVNISKYAMENSRAYLDIIEQDNIVDIVFRNISATEIDFEADEVMERFKRGDKSRNTEGSGLGISIAKSYTEIQGGKFKIKLDGDLFKVIISFPKAEI</sequence>
<comment type="catalytic activity">
    <reaction evidence="1">
        <text>ATP + protein L-histidine = ADP + protein N-phospho-L-histidine.</text>
        <dbReference type="EC" id="2.7.13.3"/>
    </reaction>
</comment>
<feature type="transmembrane region" description="Helical" evidence="14">
    <location>
        <begin position="28"/>
        <end position="46"/>
    </location>
</feature>
<dbReference type="SMART" id="SM00387">
    <property type="entry name" value="HATPase_c"/>
    <property type="match status" value="1"/>
</dbReference>
<dbReference type="SMART" id="SM00388">
    <property type="entry name" value="HisKA"/>
    <property type="match status" value="1"/>
</dbReference>
<dbReference type="InterPro" id="IPR003661">
    <property type="entry name" value="HisK_dim/P_dom"/>
</dbReference>
<dbReference type="Gene3D" id="3.30.565.10">
    <property type="entry name" value="Histidine kinase-like ATPase, C-terminal domain"/>
    <property type="match status" value="1"/>
</dbReference>
<keyword evidence="10" id="KW-0067">ATP-binding</keyword>
<dbReference type="InterPro" id="IPR050398">
    <property type="entry name" value="HssS/ArlS-like"/>
</dbReference>
<dbReference type="Proteomes" id="UP001164187">
    <property type="component" value="Chromosome"/>
</dbReference>
<dbReference type="SUPFAM" id="SSF47384">
    <property type="entry name" value="Homodimeric domain of signal transducing histidine kinase"/>
    <property type="match status" value="1"/>
</dbReference>
<accession>A0ABY7JQA7</accession>
<evidence type="ECO:0000256" key="13">
    <source>
        <dbReference type="ARBA" id="ARBA00023136"/>
    </source>
</evidence>
<evidence type="ECO:0000256" key="1">
    <source>
        <dbReference type="ARBA" id="ARBA00000085"/>
    </source>
</evidence>
<evidence type="ECO:0000313" key="16">
    <source>
        <dbReference type="EMBL" id="WAW14223.1"/>
    </source>
</evidence>
<feature type="transmembrane region" description="Helical" evidence="14">
    <location>
        <begin position="397"/>
        <end position="418"/>
    </location>
</feature>
<keyword evidence="4" id="KW-1003">Cell membrane</keyword>
<keyword evidence="13 14" id="KW-0472">Membrane</keyword>
<comment type="subcellular location">
    <subcellularLocation>
        <location evidence="2">Cell membrane</location>
        <topology evidence="2">Multi-pass membrane protein</topology>
    </subcellularLocation>
</comment>
<evidence type="ECO:0000256" key="5">
    <source>
        <dbReference type="ARBA" id="ARBA00022553"/>
    </source>
</evidence>